<feature type="compositionally biased region" description="Low complexity" evidence="1">
    <location>
        <begin position="36"/>
        <end position="48"/>
    </location>
</feature>
<accession>A0A5C4LYQ0</accession>
<dbReference type="EMBL" id="VDFW01000016">
    <property type="protein sequence ID" value="TNC24115.1"/>
    <property type="molecule type" value="Genomic_DNA"/>
</dbReference>
<dbReference type="Proteomes" id="UP000305546">
    <property type="component" value="Unassembled WGS sequence"/>
</dbReference>
<protein>
    <submittedName>
        <fullName evidence="2">Uncharacterized protein</fullName>
    </submittedName>
</protein>
<proteinExistence type="predicted"/>
<sequence>MANHRTTPAAAQAPALTTRLRPVFRIPQPHNHDEATPAGPAETAPKGTVRTMTKSVGPAGLEPVATAILAPSGEVQSDYIGRWRLLFGDGCRVSADSGCAPERTPGEIRRPLRYGCSSRRRIAYPLRGLRGEVEGVDVG</sequence>
<evidence type="ECO:0000256" key="1">
    <source>
        <dbReference type="SAM" id="MobiDB-lite"/>
    </source>
</evidence>
<keyword evidence="3" id="KW-1185">Reference proteome</keyword>
<evidence type="ECO:0000313" key="2">
    <source>
        <dbReference type="EMBL" id="TNC24115.1"/>
    </source>
</evidence>
<dbReference type="AlphaFoldDB" id="A0A5C4LYQ0"/>
<organism evidence="2 3">
    <name type="scientific">Amycolatopsis alkalitolerans</name>
    <dbReference type="NCBI Taxonomy" id="2547244"/>
    <lineage>
        <taxon>Bacteria</taxon>
        <taxon>Bacillati</taxon>
        <taxon>Actinomycetota</taxon>
        <taxon>Actinomycetes</taxon>
        <taxon>Pseudonocardiales</taxon>
        <taxon>Pseudonocardiaceae</taxon>
        <taxon>Amycolatopsis</taxon>
    </lineage>
</organism>
<name>A0A5C4LYQ0_9PSEU</name>
<reference evidence="2 3" key="1">
    <citation type="submission" date="2019-06" db="EMBL/GenBank/DDBJ databases">
        <title>Amycolatopsis alkalitolerans sp. nov., isolated from Gastrodia elata Blume.</title>
        <authorList>
            <person name="Narsing Rao M.P."/>
            <person name="Li W.J."/>
        </authorList>
    </citation>
    <scope>NUCLEOTIDE SEQUENCE [LARGE SCALE GENOMIC DNA]</scope>
    <source>
        <strain evidence="2 3">SYSUP0005</strain>
    </source>
</reference>
<feature type="region of interest" description="Disordered" evidence="1">
    <location>
        <begin position="27"/>
        <end position="48"/>
    </location>
</feature>
<evidence type="ECO:0000313" key="3">
    <source>
        <dbReference type="Proteomes" id="UP000305546"/>
    </source>
</evidence>
<gene>
    <name evidence="2" type="ORF">FG385_18785</name>
</gene>
<comment type="caution">
    <text evidence="2">The sequence shown here is derived from an EMBL/GenBank/DDBJ whole genome shotgun (WGS) entry which is preliminary data.</text>
</comment>